<name>A0A4Z0PKT2_9BACT</name>
<protein>
    <recommendedName>
        <fullName evidence="1">Putative beta-lactamase-inhibitor-like PepSY-like domain-containing protein</fullName>
    </recommendedName>
</protein>
<comment type="caution">
    <text evidence="2">The sequence shown here is derived from an EMBL/GenBank/DDBJ whole genome shotgun (WGS) entry which is preliminary data.</text>
</comment>
<keyword evidence="3" id="KW-1185">Reference proteome</keyword>
<dbReference type="RefSeq" id="WP_135498664.1">
    <property type="nucleotide sequence ID" value="NZ_SRLD01000032.1"/>
</dbReference>
<sequence length="167" mass="18203">MKKLLVSTVVLGVVALLVFFWFRVAAPVRPRSAASIPDAVMMAFEQTYPNARAVRWTRESGQFEAEFNDGATEKKTWLMFTAAGAVTETEVEIDPAQLPAPIGTRLNTYYKGYAVTEAAIIKPDSGGTIYEAEITQGTTKRDVDVYLRADGTEVSNTETKKADGSGL</sequence>
<dbReference type="Pfam" id="PF11396">
    <property type="entry name" value="PepSY_like"/>
    <property type="match status" value="1"/>
</dbReference>
<dbReference type="EMBL" id="SRLD01000032">
    <property type="protein sequence ID" value="TGE14610.1"/>
    <property type="molecule type" value="Genomic_DNA"/>
</dbReference>
<dbReference type="AlphaFoldDB" id="A0A4Z0PKT2"/>
<dbReference type="OrthoDB" id="1121502at2"/>
<gene>
    <name evidence="2" type="ORF">E5J99_15175</name>
</gene>
<reference evidence="2 3" key="1">
    <citation type="submission" date="2019-04" db="EMBL/GenBank/DDBJ databases">
        <authorList>
            <person name="Feng G."/>
            <person name="Zhang J."/>
            <person name="Zhu H."/>
        </authorList>
    </citation>
    <scope>NUCLEOTIDE SEQUENCE [LARGE SCALE GENOMIC DNA]</scope>
    <source>
        <strain evidence="2 3">JCM 17223</strain>
    </source>
</reference>
<organism evidence="2 3">
    <name type="scientific">Hymenobacter elongatus</name>
    <dbReference type="NCBI Taxonomy" id="877208"/>
    <lineage>
        <taxon>Bacteria</taxon>
        <taxon>Pseudomonadati</taxon>
        <taxon>Bacteroidota</taxon>
        <taxon>Cytophagia</taxon>
        <taxon>Cytophagales</taxon>
        <taxon>Hymenobacteraceae</taxon>
        <taxon>Hymenobacter</taxon>
    </lineage>
</organism>
<feature type="domain" description="Putative beta-lactamase-inhibitor-like PepSY-like" evidence="1">
    <location>
        <begin position="63"/>
        <end position="151"/>
    </location>
</feature>
<dbReference type="Proteomes" id="UP000297739">
    <property type="component" value="Unassembled WGS sequence"/>
</dbReference>
<proteinExistence type="predicted"/>
<dbReference type="Gene3D" id="3.10.450.360">
    <property type="match status" value="1"/>
</dbReference>
<dbReference type="SUPFAM" id="SSF160574">
    <property type="entry name" value="BT0923-like"/>
    <property type="match status" value="1"/>
</dbReference>
<evidence type="ECO:0000313" key="2">
    <source>
        <dbReference type="EMBL" id="TGE14610.1"/>
    </source>
</evidence>
<evidence type="ECO:0000313" key="3">
    <source>
        <dbReference type="Proteomes" id="UP000297739"/>
    </source>
</evidence>
<dbReference type="InterPro" id="IPR021533">
    <property type="entry name" value="PepSY-like"/>
</dbReference>
<accession>A0A4Z0PKT2</accession>
<evidence type="ECO:0000259" key="1">
    <source>
        <dbReference type="Pfam" id="PF11396"/>
    </source>
</evidence>